<evidence type="ECO:0000313" key="1">
    <source>
        <dbReference type="EMBL" id="KAK8842862.1"/>
    </source>
</evidence>
<accession>A0ABR2HAT9</accession>
<proteinExistence type="predicted"/>
<sequence length="1114" mass="125880">MNLDTTDIVLPPDFSFKEMLDETLDSYNVLAVDTKNDYFSIWIFPNDKSTSSEQLIGRIKKWNEDLKPKNDELYNRILVFDTLDENGYYYCWHLFYSRTLEFLCFRGDDVFDVEKHAICIQLVDLLKVIKNYELLPIFPSRIILKDDLYVQFSNLYPPNPIDEEAFIMGYFEEGATNESLIIKIIGLIWDDDNEEQTKQRFNDYQNFTNSCPEWAQEFLTLYNSDTSSIKKSKIPSLLYLDLVRSKVTLGLRARDYSAAYYGLTEMISLVDNLTIQEIRIRVLPITLDLFVVNNDLILALIVLLVLKILEKFDKEKNIIRTRYGVQIPSSVSDPTLKSPSNSGYNDYNQSTASNYSTNGYYSNSYSYSNDFDSKSFSKIDENDRTDQSQKLELSTFLSLIKKILLSNFSIAKYVVFCNFPQIIKFITPQMARSMIVSLLMITNKEENEHLKVIFCLNFAKMADSLAEISKPESIKPFITQLLSIKTRNLIVQDVVNSSAPATTIPNAANNDPGNNLNFKESTNTVNYSENALSSPPLTISPLKMASTSMPAVIPSNVANNNSNDTNNNVGIVSSDDFFFKLHDFLLQSLIDMNPDYYNVDSIIERMPSQIMTQTQFRYLIKNYKNASPSMLFKFNISPALQLSQLSSLSATFLKKLKEVSNKADFNALIPEELELNRRTDMPLSSPPIDDSMLEIIRPFIAKRLFEFTQNFHFRNEASVMTKSLANSSLTSSSNISPVKVNFQLTNQPSNSNMNSSASNSMNHPLTTTSMLSAGSSSSHNKYLNAKSIISPLNIQSVNSILDLKSINDFTFTIDGKGILVCNNNSVKRYSSSLNSSEDYVSLIQINETIEKVVAFPDSFVISGNEASGSFIRFYYYNNKSRGQSHSYQSHITSLSRFELNNNVFFGLSNGDIYFNTPLSQKSPFLLLQIGTKLGSPTSIVEMPNSSNYVISTDSGNVLIYDMRIQTPLKRFRASNRPAIVVPSDSYNFWMTCGPYCSKFDTTSLMIKQSISSGSSHVVGCCCFNDWLVTAHTDLSVLALNDKNVINLNSPKYKPAVNFIDIDKRYLKVNFDNNVVPIHEHPIKTIKASPTVQAAVSSDANGRIILWATPVVAKK</sequence>
<dbReference type="Gene3D" id="2.130.10.10">
    <property type="entry name" value="YVTN repeat-like/Quinoprotein amine dehydrogenase"/>
    <property type="match status" value="1"/>
</dbReference>
<organism evidence="1 2">
    <name type="scientific">Tritrichomonas musculus</name>
    <dbReference type="NCBI Taxonomy" id="1915356"/>
    <lineage>
        <taxon>Eukaryota</taxon>
        <taxon>Metamonada</taxon>
        <taxon>Parabasalia</taxon>
        <taxon>Tritrichomonadida</taxon>
        <taxon>Tritrichomonadidae</taxon>
        <taxon>Tritrichomonas</taxon>
    </lineage>
</organism>
<evidence type="ECO:0008006" key="3">
    <source>
        <dbReference type="Google" id="ProtNLM"/>
    </source>
</evidence>
<evidence type="ECO:0000313" key="2">
    <source>
        <dbReference type="Proteomes" id="UP001470230"/>
    </source>
</evidence>
<dbReference type="PANTHER" id="PTHR42264">
    <property type="entry name" value="EPHRIN_REC_LIKE DOMAIN-CONTAINING PROTEIN"/>
    <property type="match status" value="1"/>
</dbReference>
<keyword evidence="2" id="KW-1185">Reference proteome</keyword>
<dbReference type="Proteomes" id="UP001470230">
    <property type="component" value="Unassembled WGS sequence"/>
</dbReference>
<dbReference type="InterPro" id="IPR011047">
    <property type="entry name" value="Quinoprotein_ADH-like_sf"/>
</dbReference>
<name>A0ABR2HAT9_9EUKA</name>
<dbReference type="SUPFAM" id="SSF50998">
    <property type="entry name" value="Quinoprotein alcohol dehydrogenase-like"/>
    <property type="match status" value="1"/>
</dbReference>
<reference evidence="1 2" key="1">
    <citation type="submission" date="2024-04" db="EMBL/GenBank/DDBJ databases">
        <title>Tritrichomonas musculus Genome.</title>
        <authorList>
            <person name="Alves-Ferreira E."/>
            <person name="Grigg M."/>
            <person name="Lorenzi H."/>
            <person name="Galac M."/>
        </authorList>
    </citation>
    <scope>NUCLEOTIDE SEQUENCE [LARGE SCALE GENOMIC DNA]</scope>
    <source>
        <strain evidence="1 2">EAF2021</strain>
    </source>
</reference>
<dbReference type="EMBL" id="JAPFFF010000037">
    <property type="protein sequence ID" value="KAK8842862.1"/>
    <property type="molecule type" value="Genomic_DNA"/>
</dbReference>
<gene>
    <name evidence="1" type="ORF">M9Y10_025728</name>
</gene>
<protein>
    <recommendedName>
        <fullName evidence="3">LisH domain-containing protein</fullName>
    </recommendedName>
</protein>
<dbReference type="InterPro" id="IPR015943">
    <property type="entry name" value="WD40/YVTN_repeat-like_dom_sf"/>
</dbReference>
<comment type="caution">
    <text evidence="1">The sequence shown here is derived from an EMBL/GenBank/DDBJ whole genome shotgun (WGS) entry which is preliminary data.</text>
</comment>